<evidence type="ECO:0000256" key="6">
    <source>
        <dbReference type="ARBA" id="ARBA00022694"/>
    </source>
</evidence>
<evidence type="ECO:0000256" key="10">
    <source>
        <dbReference type="ARBA" id="ARBA00029774"/>
    </source>
</evidence>
<keyword evidence="4" id="KW-0963">Cytoplasm</keyword>
<dbReference type="SUPFAM" id="SSF55821">
    <property type="entry name" value="YrdC/RibB"/>
    <property type="match status" value="1"/>
</dbReference>
<evidence type="ECO:0000256" key="2">
    <source>
        <dbReference type="ARBA" id="ARBA00007663"/>
    </source>
</evidence>
<evidence type="ECO:0000313" key="14">
    <source>
        <dbReference type="Proteomes" id="UP000243657"/>
    </source>
</evidence>
<dbReference type="PANTHER" id="PTHR17490:SF16">
    <property type="entry name" value="THREONYLCARBAMOYL-AMP SYNTHASE"/>
    <property type="match status" value="1"/>
</dbReference>
<dbReference type="GO" id="GO:0005524">
    <property type="term" value="F:ATP binding"/>
    <property type="evidence" value="ECO:0007669"/>
    <property type="project" value="UniProtKB-KW"/>
</dbReference>
<dbReference type="Proteomes" id="UP000243657">
    <property type="component" value="Unassembled WGS sequence"/>
</dbReference>
<evidence type="ECO:0000256" key="5">
    <source>
        <dbReference type="ARBA" id="ARBA00022679"/>
    </source>
</evidence>
<evidence type="ECO:0000313" key="13">
    <source>
        <dbReference type="EMBL" id="OZG55080.1"/>
    </source>
</evidence>
<keyword evidence="8" id="KW-0547">Nucleotide-binding</keyword>
<feature type="domain" description="YrdC-like" evidence="12">
    <location>
        <begin position="13"/>
        <end position="212"/>
    </location>
</feature>
<gene>
    <name evidence="13" type="ORF">ALMA_0405</name>
</gene>
<dbReference type="PANTHER" id="PTHR17490">
    <property type="entry name" value="SUA5"/>
    <property type="match status" value="1"/>
</dbReference>
<dbReference type="GO" id="GO:0008033">
    <property type="term" value="P:tRNA processing"/>
    <property type="evidence" value="ECO:0007669"/>
    <property type="project" value="UniProtKB-KW"/>
</dbReference>
<dbReference type="InterPro" id="IPR017945">
    <property type="entry name" value="DHBP_synth_RibB-like_a/b_dom"/>
</dbReference>
<keyword evidence="5" id="KW-0808">Transferase</keyword>
<sequence>MTEKKYGIQPVTDETLRIAEELIRAGEVVVIPTDTVYGVVADPAKEQAVEKIFQVKHRPHEKTVQILAASMEDTEKFGVRVPDALVPVEKAFMPGAVSVIARVNDQQDQQEQQTERLATVRTEADGSLTQAVRLPDNEVSLRILSALGPLAASSANLSGQEAAANAQDAYAQLGDTVALYLDGGPTPGPVASTVVAWDEDSQQPIFLREGVVPSAKIRAALA</sequence>
<dbReference type="PROSITE" id="PS51163">
    <property type="entry name" value="YRDC"/>
    <property type="match status" value="1"/>
</dbReference>
<protein>
    <recommendedName>
        <fullName evidence="10">L-threonylcarbamoyladenylate synthase</fullName>
        <ecNumber evidence="3">2.7.7.87</ecNumber>
    </recommendedName>
    <alternativeName>
        <fullName evidence="10">L-threonylcarbamoyladenylate synthase</fullName>
    </alternativeName>
</protein>
<proteinExistence type="inferred from homology"/>
<dbReference type="EMBL" id="MWWT01000001">
    <property type="protein sequence ID" value="OZG55080.1"/>
    <property type="molecule type" value="Genomic_DNA"/>
</dbReference>
<evidence type="ECO:0000259" key="12">
    <source>
        <dbReference type="PROSITE" id="PS51163"/>
    </source>
</evidence>
<dbReference type="RefSeq" id="WP_244568819.1">
    <property type="nucleotide sequence ID" value="NZ_JBHLWS010000002.1"/>
</dbReference>
<evidence type="ECO:0000256" key="1">
    <source>
        <dbReference type="ARBA" id="ARBA00004496"/>
    </source>
</evidence>
<evidence type="ECO:0000256" key="3">
    <source>
        <dbReference type="ARBA" id="ARBA00012584"/>
    </source>
</evidence>
<keyword evidence="6" id="KW-0819">tRNA processing</keyword>
<comment type="subcellular location">
    <subcellularLocation>
        <location evidence="1">Cytoplasm</location>
    </subcellularLocation>
</comment>
<name>A0A261F7F7_9BIFI</name>
<dbReference type="AlphaFoldDB" id="A0A261F7F7"/>
<evidence type="ECO:0000256" key="11">
    <source>
        <dbReference type="ARBA" id="ARBA00048366"/>
    </source>
</evidence>
<dbReference type="NCBIfam" id="TIGR00057">
    <property type="entry name" value="L-threonylcarbamoyladenylate synthase"/>
    <property type="match status" value="1"/>
</dbReference>
<accession>A0A261F7F7</accession>
<dbReference type="GO" id="GO:0006450">
    <property type="term" value="P:regulation of translational fidelity"/>
    <property type="evidence" value="ECO:0007669"/>
    <property type="project" value="TreeGrafter"/>
</dbReference>
<comment type="caution">
    <text evidence="13">The sequence shown here is derived from an EMBL/GenBank/DDBJ whole genome shotgun (WGS) entry which is preliminary data.</text>
</comment>
<comment type="similarity">
    <text evidence="2">Belongs to the SUA5 family.</text>
</comment>
<keyword evidence="14" id="KW-1185">Reference proteome</keyword>
<dbReference type="GO" id="GO:0061710">
    <property type="term" value="F:L-threonylcarbamoyladenylate synthase"/>
    <property type="evidence" value="ECO:0007669"/>
    <property type="project" value="UniProtKB-EC"/>
</dbReference>
<dbReference type="GO" id="GO:0005737">
    <property type="term" value="C:cytoplasm"/>
    <property type="evidence" value="ECO:0007669"/>
    <property type="project" value="UniProtKB-SubCell"/>
</dbReference>
<evidence type="ECO:0000256" key="7">
    <source>
        <dbReference type="ARBA" id="ARBA00022695"/>
    </source>
</evidence>
<keyword evidence="9" id="KW-0067">ATP-binding</keyword>
<dbReference type="InterPro" id="IPR006070">
    <property type="entry name" value="Sua5-like_dom"/>
</dbReference>
<evidence type="ECO:0000256" key="4">
    <source>
        <dbReference type="ARBA" id="ARBA00022490"/>
    </source>
</evidence>
<keyword evidence="7" id="KW-0548">Nucleotidyltransferase</keyword>
<evidence type="ECO:0000256" key="8">
    <source>
        <dbReference type="ARBA" id="ARBA00022741"/>
    </source>
</evidence>
<dbReference type="EC" id="2.7.7.87" evidence="3"/>
<reference evidence="13 14" key="1">
    <citation type="journal article" date="2017" name="BMC Genomics">
        <title>Comparative genomic and phylogenomic analyses of the Bifidobacteriaceae family.</title>
        <authorList>
            <person name="Lugli G.A."/>
            <person name="Milani C."/>
            <person name="Turroni F."/>
            <person name="Duranti S."/>
            <person name="Mancabelli L."/>
            <person name="Mangifesta M."/>
            <person name="Ferrario C."/>
            <person name="Modesto M."/>
            <person name="Mattarelli P."/>
            <person name="Jiri K."/>
            <person name="van Sinderen D."/>
            <person name="Ventura M."/>
        </authorList>
    </citation>
    <scope>NUCLEOTIDE SEQUENCE [LARGE SCALE GENOMIC DNA]</scope>
    <source>
        <strain evidence="13 14">DSM 24762</strain>
    </source>
</reference>
<organism evidence="13 14">
    <name type="scientific">Alloscardovia macacae</name>
    <dbReference type="NCBI Taxonomy" id="1160091"/>
    <lineage>
        <taxon>Bacteria</taxon>
        <taxon>Bacillati</taxon>
        <taxon>Actinomycetota</taxon>
        <taxon>Actinomycetes</taxon>
        <taxon>Bifidobacteriales</taxon>
        <taxon>Bifidobacteriaceae</taxon>
        <taxon>Alloscardovia</taxon>
    </lineage>
</organism>
<dbReference type="InterPro" id="IPR050156">
    <property type="entry name" value="TC-AMP_synthase_SUA5"/>
</dbReference>
<evidence type="ECO:0000256" key="9">
    <source>
        <dbReference type="ARBA" id="ARBA00022840"/>
    </source>
</evidence>
<comment type="catalytic activity">
    <reaction evidence="11">
        <text>L-threonine + hydrogencarbonate + ATP = L-threonylcarbamoyladenylate + diphosphate + H2O</text>
        <dbReference type="Rhea" id="RHEA:36407"/>
        <dbReference type="ChEBI" id="CHEBI:15377"/>
        <dbReference type="ChEBI" id="CHEBI:17544"/>
        <dbReference type="ChEBI" id="CHEBI:30616"/>
        <dbReference type="ChEBI" id="CHEBI:33019"/>
        <dbReference type="ChEBI" id="CHEBI:57926"/>
        <dbReference type="ChEBI" id="CHEBI:73682"/>
        <dbReference type="EC" id="2.7.7.87"/>
    </reaction>
</comment>
<dbReference type="Gene3D" id="3.90.870.10">
    <property type="entry name" value="DHBP synthase"/>
    <property type="match status" value="1"/>
</dbReference>
<dbReference type="GO" id="GO:0003725">
    <property type="term" value="F:double-stranded RNA binding"/>
    <property type="evidence" value="ECO:0007669"/>
    <property type="project" value="InterPro"/>
</dbReference>
<dbReference type="Pfam" id="PF01300">
    <property type="entry name" value="Sua5_yciO_yrdC"/>
    <property type="match status" value="1"/>
</dbReference>
<dbReference type="GO" id="GO:0000049">
    <property type="term" value="F:tRNA binding"/>
    <property type="evidence" value="ECO:0007669"/>
    <property type="project" value="TreeGrafter"/>
</dbReference>